<evidence type="ECO:0000256" key="9">
    <source>
        <dbReference type="SAM" id="Phobius"/>
    </source>
</evidence>
<dbReference type="InterPro" id="IPR001851">
    <property type="entry name" value="ABC_transp_permease"/>
</dbReference>
<keyword evidence="6 9" id="KW-0812">Transmembrane</keyword>
<feature type="transmembrane region" description="Helical" evidence="9">
    <location>
        <begin position="306"/>
        <end position="326"/>
    </location>
</feature>
<keyword evidence="3" id="KW-0813">Transport</keyword>
<proteinExistence type="inferred from homology"/>
<protein>
    <submittedName>
        <fullName evidence="10">Sugar ABC transporter permease</fullName>
    </submittedName>
</protein>
<feature type="transmembrane region" description="Helical" evidence="9">
    <location>
        <begin position="261"/>
        <end position="294"/>
    </location>
</feature>
<dbReference type="RefSeq" id="WP_229805324.1">
    <property type="nucleotide sequence ID" value="NZ_BMXR01000005.1"/>
</dbReference>
<feature type="transmembrane region" description="Helical" evidence="9">
    <location>
        <begin position="21"/>
        <end position="42"/>
    </location>
</feature>
<feature type="transmembrane region" description="Helical" evidence="9">
    <location>
        <begin position="82"/>
        <end position="99"/>
    </location>
</feature>
<feature type="transmembrane region" description="Helical" evidence="9">
    <location>
        <begin position="105"/>
        <end position="127"/>
    </location>
</feature>
<feature type="transmembrane region" description="Helical" evidence="9">
    <location>
        <begin position="54"/>
        <end position="75"/>
    </location>
</feature>
<name>A0A918K8E6_9GAMM</name>
<dbReference type="PANTHER" id="PTHR32196">
    <property type="entry name" value="ABC TRANSPORTER PERMEASE PROTEIN YPHD-RELATED-RELATED"/>
    <property type="match status" value="1"/>
</dbReference>
<comment type="similarity">
    <text evidence="2">Belongs to the binding-protein-dependent transport system permease family. AraH/RbsC subfamily.</text>
</comment>
<organism evidence="10 11">
    <name type="scientific">Saccharospirillum salsuginis</name>
    <dbReference type="NCBI Taxonomy" id="418750"/>
    <lineage>
        <taxon>Bacteria</taxon>
        <taxon>Pseudomonadati</taxon>
        <taxon>Pseudomonadota</taxon>
        <taxon>Gammaproteobacteria</taxon>
        <taxon>Oceanospirillales</taxon>
        <taxon>Saccharospirillaceae</taxon>
        <taxon>Saccharospirillum</taxon>
    </lineage>
</organism>
<sequence length="335" mass="35730">MKASLPMSNSSTVATDNRKRVLQFLGKHGILLAFLLCMMIFSLTTDRFLSTGNLLTVLMQVSILGTIALGVTFVVIGGNLDLSVGSLLSFATVLVVDLHDKVGPTQAIVLTIVFTLIIGAINGTLVGYLKLNSLIVTLGMLSAIQGITLIYTSGQNVDIQDQENTWFAFFGREAIFGIPVPAIIFIGLAIILQVVLLKTAFGRKVFAIGGNGVAAAFSGIYRNRMVFSTYLLSAFTTACAAIILGSRVMGSQNNVGQGYELQVLAGVILGGTSLLGGSGSIMRTVIGILILGFIQNGLLLLGYPYYAQWLVTWVVIILAVWLDIAAKRGRLLNDF</sequence>
<dbReference type="GO" id="GO:0022857">
    <property type="term" value="F:transmembrane transporter activity"/>
    <property type="evidence" value="ECO:0007669"/>
    <property type="project" value="InterPro"/>
</dbReference>
<keyword evidence="8 9" id="KW-0472">Membrane</keyword>
<evidence type="ECO:0000256" key="7">
    <source>
        <dbReference type="ARBA" id="ARBA00022989"/>
    </source>
</evidence>
<keyword evidence="11" id="KW-1185">Reference proteome</keyword>
<dbReference type="Pfam" id="PF02653">
    <property type="entry name" value="BPD_transp_2"/>
    <property type="match status" value="1"/>
</dbReference>
<accession>A0A918K8E6</accession>
<reference evidence="10" key="1">
    <citation type="journal article" date="2014" name="Int. J. Syst. Evol. Microbiol.">
        <title>Complete genome sequence of Corynebacterium casei LMG S-19264T (=DSM 44701T), isolated from a smear-ripened cheese.</title>
        <authorList>
            <consortium name="US DOE Joint Genome Institute (JGI-PGF)"/>
            <person name="Walter F."/>
            <person name="Albersmeier A."/>
            <person name="Kalinowski J."/>
            <person name="Ruckert C."/>
        </authorList>
    </citation>
    <scope>NUCLEOTIDE SEQUENCE</scope>
    <source>
        <strain evidence="10">KCTC 22169</strain>
    </source>
</reference>
<dbReference type="PANTHER" id="PTHR32196:SF21">
    <property type="entry name" value="ABC TRANSPORTER PERMEASE PROTEIN YPHD-RELATED"/>
    <property type="match status" value="1"/>
</dbReference>
<keyword evidence="7 9" id="KW-1133">Transmembrane helix</keyword>
<feature type="transmembrane region" description="Helical" evidence="9">
    <location>
        <begin position="174"/>
        <end position="197"/>
    </location>
</feature>
<reference evidence="10" key="2">
    <citation type="submission" date="2020-09" db="EMBL/GenBank/DDBJ databases">
        <authorList>
            <person name="Sun Q."/>
            <person name="Kim S."/>
        </authorList>
    </citation>
    <scope>NUCLEOTIDE SEQUENCE</scope>
    <source>
        <strain evidence="10">KCTC 22169</strain>
    </source>
</reference>
<evidence type="ECO:0000256" key="5">
    <source>
        <dbReference type="ARBA" id="ARBA00022519"/>
    </source>
</evidence>
<evidence type="ECO:0000256" key="4">
    <source>
        <dbReference type="ARBA" id="ARBA00022475"/>
    </source>
</evidence>
<evidence type="ECO:0000256" key="2">
    <source>
        <dbReference type="ARBA" id="ARBA00007942"/>
    </source>
</evidence>
<evidence type="ECO:0000256" key="8">
    <source>
        <dbReference type="ARBA" id="ARBA00023136"/>
    </source>
</evidence>
<feature type="transmembrane region" description="Helical" evidence="9">
    <location>
        <begin position="227"/>
        <end position="249"/>
    </location>
</feature>
<evidence type="ECO:0000313" key="11">
    <source>
        <dbReference type="Proteomes" id="UP000626148"/>
    </source>
</evidence>
<dbReference type="Proteomes" id="UP000626148">
    <property type="component" value="Unassembled WGS sequence"/>
</dbReference>
<feature type="transmembrane region" description="Helical" evidence="9">
    <location>
        <begin position="134"/>
        <end position="154"/>
    </location>
</feature>
<evidence type="ECO:0000256" key="6">
    <source>
        <dbReference type="ARBA" id="ARBA00022692"/>
    </source>
</evidence>
<evidence type="ECO:0000256" key="3">
    <source>
        <dbReference type="ARBA" id="ARBA00022448"/>
    </source>
</evidence>
<dbReference type="CDD" id="cd06579">
    <property type="entry name" value="TM_PBP1_transp_AraH_like"/>
    <property type="match status" value="1"/>
</dbReference>
<comment type="caution">
    <text evidence="10">The sequence shown here is derived from an EMBL/GenBank/DDBJ whole genome shotgun (WGS) entry which is preliminary data.</text>
</comment>
<dbReference type="GO" id="GO:0005886">
    <property type="term" value="C:plasma membrane"/>
    <property type="evidence" value="ECO:0007669"/>
    <property type="project" value="UniProtKB-SubCell"/>
</dbReference>
<dbReference type="EMBL" id="BMXR01000005">
    <property type="protein sequence ID" value="GGX54769.1"/>
    <property type="molecule type" value="Genomic_DNA"/>
</dbReference>
<keyword evidence="5" id="KW-0997">Cell inner membrane</keyword>
<evidence type="ECO:0000313" key="10">
    <source>
        <dbReference type="EMBL" id="GGX54769.1"/>
    </source>
</evidence>
<evidence type="ECO:0000256" key="1">
    <source>
        <dbReference type="ARBA" id="ARBA00004429"/>
    </source>
</evidence>
<keyword evidence="4" id="KW-1003">Cell membrane</keyword>
<gene>
    <name evidence="10" type="ORF">GCM10007392_22780</name>
</gene>
<dbReference type="AlphaFoldDB" id="A0A918K8E6"/>
<comment type="subcellular location">
    <subcellularLocation>
        <location evidence="1">Cell inner membrane</location>
        <topology evidence="1">Multi-pass membrane protein</topology>
    </subcellularLocation>
</comment>